<evidence type="ECO:0000313" key="3">
    <source>
        <dbReference type="EMBL" id="CAE0362650.1"/>
    </source>
</evidence>
<evidence type="ECO:0000259" key="2">
    <source>
        <dbReference type="Pfam" id="PF00857"/>
    </source>
</evidence>
<sequence length="198" mass="22181">MAHVSRPLRTGSTALLLCDIQSRFESVVHGFESLSRCASFLVKSASELDLPIIVTEQYPKAFKETIPAIKKILPEKNTKIFEKTLFSMCTPEVKAHLNELGCTSVILCGLETHVCVLQTSLDLLSMGIDVHVCADGVSSQRKFDRSVRSFTLISSYLLFRLLFLVSQHQVLSFLLQNLSFINLWLIPNTPNLGHFNLL</sequence>
<dbReference type="InterPro" id="IPR050993">
    <property type="entry name" value="Isochorismatase_domain"/>
</dbReference>
<accession>A0A7S3JRI7</accession>
<feature type="domain" description="Isochorismatase-like" evidence="2">
    <location>
        <begin position="13"/>
        <end position="140"/>
    </location>
</feature>
<dbReference type="Pfam" id="PF00857">
    <property type="entry name" value="Isochorismatase"/>
    <property type="match status" value="1"/>
</dbReference>
<dbReference type="PANTHER" id="PTHR14119">
    <property type="entry name" value="HYDROLASE"/>
    <property type="match status" value="1"/>
</dbReference>
<comment type="similarity">
    <text evidence="1">Belongs to the isochorismatase family.</text>
</comment>
<reference evidence="3" key="1">
    <citation type="submission" date="2021-01" db="EMBL/GenBank/DDBJ databases">
        <authorList>
            <person name="Corre E."/>
            <person name="Pelletier E."/>
            <person name="Niang G."/>
            <person name="Scheremetjew M."/>
            <person name="Finn R."/>
            <person name="Kale V."/>
            <person name="Holt S."/>
            <person name="Cochrane G."/>
            <person name="Meng A."/>
            <person name="Brown T."/>
            <person name="Cohen L."/>
        </authorList>
    </citation>
    <scope>NUCLEOTIDE SEQUENCE</scope>
    <source>
        <strain evidence="3">CCMP1510</strain>
    </source>
</reference>
<dbReference type="Gene3D" id="3.40.50.850">
    <property type="entry name" value="Isochorismatase-like"/>
    <property type="match status" value="1"/>
</dbReference>
<dbReference type="EMBL" id="HBIJ01004831">
    <property type="protein sequence ID" value="CAE0362650.1"/>
    <property type="molecule type" value="Transcribed_RNA"/>
</dbReference>
<name>A0A7S3JRI7_9STRA</name>
<protein>
    <recommendedName>
        <fullName evidence="2">Isochorismatase-like domain-containing protein</fullName>
    </recommendedName>
</protein>
<organism evidence="3">
    <name type="scientific">Aureoumbra lagunensis</name>
    <dbReference type="NCBI Taxonomy" id="44058"/>
    <lineage>
        <taxon>Eukaryota</taxon>
        <taxon>Sar</taxon>
        <taxon>Stramenopiles</taxon>
        <taxon>Ochrophyta</taxon>
        <taxon>Pelagophyceae</taxon>
        <taxon>Pelagomonadales</taxon>
        <taxon>Aureoumbra</taxon>
    </lineage>
</organism>
<dbReference type="AlphaFoldDB" id="A0A7S3JRI7"/>
<dbReference type="InterPro" id="IPR000868">
    <property type="entry name" value="Isochorismatase-like_dom"/>
</dbReference>
<evidence type="ECO:0000256" key="1">
    <source>
        <dbReference type="ARBA" id="ARBA00006336"/>
    </source>
</evidence>
<dbReference type="PANTHER" id="PTHR14119:SF3">
    <property type="entry name" value="ISOCHORISMATASE DOMAIN-CONTAINING PROTEIN 2"/>
    <property type="match status" value="1"/>
</dbReference>
<dbReference type="SUPFAM" id="SSF52499">
    <property type="entry name" value="Isochorismatase-like hydrolases"/>
    <property type="match status" value="1"/>
</dbReference>
<gene>
    <name evidence="3" type="ORF">ALAG00032_LOCUS3391</name>
</gene>
<proteinExistence type="inferred from homology"/>
<dbReference type="InterPro" id="IPR036380">
    <property type="entry name" value="Isochorismatase-like_sf"/>
</dbReference>